<dbReference type="HAMAP" id="MF_01366">
    <property type="entry name" value="Ribosomal_uL13"/>
    <property type="match status" value="1"/>
</dbReference>
<evidence type="ECO:0000256" key="3">
    <source>
        <dbReference type="ARBA" id="ARBA00023274"/>
    </source>
</evidence>
<dbReference type="Pfam" id="PF00572">
    <property type="entry name" value="Ribosomal_L13"/>
    <property type="match status" value="1"/>
</dbReference>
<dbReference type="AlphaFoldDB" id="A0A0G1PHE8"/>
<comment type="function">
    <text evidence="4">This protein is one of the early assembly proteins of the 50S ribosomal subunit, although it is not seen to bind rRNA by itself. It is important during the early stages of 50S assembly.</text>
</comment>
<dbReference type="InterPro" id="IPR036899">
    <property type="entry name" value="Ribosomal_uL13_sf"/>
</dbReference>
<sequence>MKTNKTTAFNPKKVTKTWWHIDAKDKILGKVAVLAANKLIGKNRAEFSPNQDLGDKVVITNSSKILVTGNKLTGKIYYRHTGFPHGLRSESLQHALQRDSTYVLRKAIKGMLPRNKLSDERLGNLYIYTDEKHKHSQIMKESS</sequence>
<dbReference type="EMBL" id="LCMF01000001">
    <property type="protein sequence ID" value="KKU32194.1"/>
    <property type="molecule type" value="Genomic_DNA"/>
</dbReference>
<comment type="subunit">
    <text evidence="4">Part of the 50S ribosomal subunit.</text>
</comment>
<evidence type="ECO:0000256" key="4">
    <source>
        <dbReference type="HAMAP-Rule" id="MF_01366"/>
    </source>
</evidence>
<dbReference type="GO" id="GO:1990904">
    <property type="term" value="C:ribonucleoprotein complex"/>
    <property type="evidence" value="ECO:0007669"/>
    <property type="project" value="UniProtKB-KW"/>
</dbReference>
<dbReference type="GO" id="GO:0003729">
    <property type="term" value="F:mRNA binding"/>
    <property type="evidence" value="ECO:0007669"/>
    <property type="project" value="TreeGrafter"/>
</dbReference>
<dbReference type="NCBIfam" id="TIGR01066">
    <property type="entry name" value="rplM_bact"/>
    <property type="match status" value="1"/>
</dbReference>
<comment type="caution">
    <text evidence="5">The sequence shown here is derived from an EMBL/GenBank/DDBJ whole genome shotgun (WGS) entry which is preliminary data.</text>
</comment>
<dbReference type="GO" id="GO:0003735">
    <property type="term" value="F:structural constituent of ribosome"/>
    <property type="evidence" value="ECO:0007669"/>
    <property type="project" value="InterPro"/>
</dbReference>
<gene>
    <name evidence="4" type="primary">rplM</name>
    <name evidence="5" type="ORF">UX44_C0001G0039</name>
</gene>
<dbReference type="InterPro" id="IPR005823">
    <property type="entry name" value="Ribosomal_uL13_bac-type"/>
</dbReference>
<dbReference type="Proteomes" id="UP000034732">
    <property type="component" value="Unassembled WGS sequence"/>
</dbReference>
<comment type="similarity">
    <text evidence="1 4">Belongs to the universal ribosomal protein uL13 family.</text>
</comment>
<dbReference type="Gene3D" id="3.90.1180.10">
    <property type="entry name" value="Ribosomal protein L13"/>
    <property type="match status" value="1"/>
</dbReference>
<dbReference type="SUPFAM" id="SSF52161">
    <property type="entry name" value="Ribosomal protein L13"/>
    <property type="match status" value="1"/>
</dbReference>
<reference evidence="5 6" key="1">
    <citation type="journal article" date="2015" name="Nature">
        <title>rRNA introns, odd ribosomes, and small enigmatic genomes across a large radiation of phyla.</title>
        <authorList>
            <person name="Brown C.T."/>
            <person name="Hug L.A."/>
            <person name="Thomas B.C."/>
            <person name="Sharon I."/>
            <person name="Castelle C.J."/>
            <person name="Singh A."/>
            <person name="Wilkins M.J."/>
            <person name="Williams K.H."/>
            <person name="Banfield J.F."/>
        </authorList>
    </citation>
    <scope>NUCLEOTIDE SEQUENCE [LARGE SCALE GENOMIC DNA]</scope>
</reference>
<evidence type="ECO:0000256" key="1">
    <source>
        <dbReference type="ARBA" id="ARBA00006227"/>
    </source>
</evidence>
<evidence type="ECO:0000313" key="6">
    <source>
        <dbReference type="Proteomes" id="UP000034732"/>
    </source>
</evidence>
<dbReference type="PIRSF" id="PIRSF002181">
    <property type="entry name" value="Ribosomal_L13"/>
    <property type="match status" value="1"/>
</dbReference>
<protein>
    <recommendedName>
        <fullName evidence="4">Large ribosomal subunit protein uL13</fullName>
    </recommendedName>
</protein>
<keyword evidence="2 4" id="KW-0689">Ribosomal protein</keyword>
<dbReference type="GO" id="GO:0005840">
    <property type="term" value="C:ribosome"/>
    <property type="evidence" value="ECO:0007669"/>
    <property type="project" value="UniProtKB-KW"/>
</dbReference>
<name>A0A0G1PHE8_UNCKA</name>
<dbReference type="InterPro" id="IPR005822">
    <property type="entry name" value="Ribosomal_uL13"/>
</dbReference>
<dbReference type="GO" id="GO:0017148">
    <property type="term" value="P:negative regulation of translation"/>
    <property type="evidence" value="ECO:0007669"/>
    <property type="project" value="TreeGrafter"/>
</dbReference>
<organism evidence="5 6">
    <name type="scientific">candidate division WWE3 bacterium GW2011_GWA1_46_21</name>
    <dbReference type="NCBI Taxonomy" id="1619107"/>
    <lineage>
        <taxon>Bacteria</taxon>
        <taxon>Katanobacteria</taxon>
    </lineage>
</organism>
<accession>A0A0G1PHE8</accession>
<dbReference type="PANTHER" id="PTHR11545:SF2">
    <property type="entry name" value="LARGE RIBOSOMAL SUBUNIT PROTEIN UL13M"/>
    <property type="match status" value="1"/>
</dbReference>
<dbReference type="PATRIC" id="fig|1619107.3.peg.41"/>
<dbReference type="GO" id="GO:0006412">
    <property type="term" value="P:translation"/>
    <property type="evidence" value="ECO:0007669"/>
    <property type="project" value="UniProtKB-UniRule"/>
</dbReference>
<evidence type="ECO:0000256" key="2">
    <source>
        <dbReference type="ARBA" id="ARBA00022980"/>
    </source>
</evidence>
<evidence type="ECO:0000313" key="5">
    <source>
        <dbReference type="EMBL" id="KKU32194.1"/>
    </source>
</evidence>
<proteinExistence type="inferred from homology"/>
<keyword evidence="3 4" id="KW-0687">Ribonucleoprotein</keyword>
<dbReference type="PANTHER" id="PTHR11545">
    <property type="entry name" value="RIBOSOMAL PROTEIN L13"/>
    <property type="match status" value="1"/>
</dbReference>
<dbReference type="CDD" id="cd00392">
    <property type="entry name" value="Ribosomal_L13"/>
    <property type="match status" value="1"/>
</dbReference>